<dbReference type="Proteomes" id="UP000053398">
    <property type="component" value="Unassembled WGS sequence"/>
</dbReference>
<keyword evidence="3" id="KW-1185">Reference proteome</keyword>
<reference evidence="2 3" key="1">
    <citation type="submission" date="2015-10" db="EMBL/GenBank/DDBJ databases">
        <title>Draft genome sequence of Streptomyces corchorusii DSM 40340, type strain for the species Streptomyces corchorusii.</title>
        <authorList>
            <person name="Ruckert C."/>
            <person name="Winkler A."/>
            <person name="Kalinowski J."/>
            <person name="Kampfer P."/>
            <person name="Glaeser S."/>
        </authorList>
    </citation>
    <scope>NUCLEOTIDE SEQUENCE [LARGE SCALE GENOMIC DNA]</scope>
    <source>
        <strain evidence="2 3">DSM 40340</strain>
    </source>
</reference>
<gene>
    <name evidence="2" type="ORF">AQJ11_35395</name>
</gene>
<sequence>MKHLATVLLGTGALLAGGLVAAPSASAATHCLGSSCNGLNPGKTTCAADARTVAEGAGPVTAMELRYSPSCRAAWGRFRINAPSGSKIVIKNSRGKQYTTYGRGHFYSVMVSDKNVKAWACGTWKARGSDNVDCTGSY</sequence>
<name>A0A101PUZ3_STRCK</name>
<dbReference type="Pfam" id="PF10901">
    <property type="entry name" value="DUF2690"/>
    <property type="match status" value="1"/>
</dbReference>
<evidence type="ECO:0008006" key="4">
    <source>
        <dbReference type="Google" id="ProtNLM"/>
    </source>
</evidence>
<protein>
    <recommendedName>
        <fullName evidence="4">DUF2690 domain-containing protein</fullName>
    </recommendedName>
</protein>
<comment type="caution">
    <text evidence="2">The sequence shown here is derived from an EMBL/GenBank/DDBJ whole genome shotgun (WGS) entry which is preliminary data.</text>
</comment>
<keyword evidence="1" id="KW-0732">Signal</keyword>
<evidence type="ECO:0000313" key="3">
    <source>
        <dbReference type="Proteomes" id="UP000053398"/>
    </source>
</evidence>
<proteinExistence type="predicted"/>
<feature type="signal peptide" evidence="1">
    <location>
        <begin position="1"/>
        <end position="27"/>
    </location>
</feature>
<dbReference type="InterPro" id="IPR021224">
    <property type="entry name" value="DUF2690"/>
</dbReference>
<dbReference type="EMBL" id="LMWP01000045">
    <property type="protein sequence ID" value="KUN18172.1"/>
    <property type="molecule type" value="Genomic_DNA"/>
</dbReference>
<evidence type="ECO:0000313" key="2">
    <source>
        <dbReference type="EMBL" id="KUN18172.1"/>
    </source>
</evidence>
<accession>A0A101PUZ3</accession>
<evidence type="ECO:0000256" key="1">
    <source>
        <dbReference type="SAM" id="SignalP"/>
    </source>
</evidence>
<dbReference type="RefSeq" id="WP_059265974.1">
    <property type="nucleotide sequence ID" value="NZ_KQ948367.1"/>
</dbReference>
<organism evidence="2 3">
    <name type="scientific">Streptomyces corchorusii</name>
    <name type="common">Streptomyces chibaensis</name>
    <dbReference type="NCBI Taxonomy" id="1903"/>
    <lineage>
        <taxon>Bacteria</taxon>
        <taxon>Bacillati</taxon>
        <taxon>Actinomycetota</taxon>
        <taxon>Actinomycetes</taxon>
        <taxon>Kitasatosporales</taxon>
        <taxon>Streptomycetaceae</taxon>
        <taxon>Streptomyces</taxon>
    </lineage>
</organism>
<feature type="chain" id="PRO_5007103095" description="DUF2690 domain-containing protein" evidence="1">
    <location>
        <begin position="28"/>
        <end position="138"/>
    </location>
</feature>
<dbReference type="AlphaFoldDB" id="A0A101PUZ3"/>